<keyword evidence="4" id="KW-1185">Reference proteome</keyword>
<evidence type="ECO:0000256" key="2">
    <source>
        <dbReference type="ARBA" id="ARBA00022679"/>
    </source>
</evidence>
<evidence type="ECO:0000313" key="3">
    <source>
        <dbReference type="EMBL" id="SHM26385.1"/>
    </source>
</evidence>
<dbReference type="STRING" id="29571.SAMN05878437_2057"/>
<organism evidence="3 4">
    <name type="scientific">Vreelandella subglaciescola</name>
    <dbReference type="NCBI Taxonomy" id="29571"/>
    <lineage>
        <taxon>Bacteria</taxon>
        <taxon>Pseudomonadati</taxon>
        <taxon>Pseudomonadota</taxon>
        <taxon>Gammaproteobacteria</taxon>
        <taxon>Oceanospirillales</taxon>
        <taxon>Halomonadaceae</taxon>
        <taxon>Vreelandella</taxon>
    </lineage>
</organism>
<dbReference type="EMBL" id="LT670847">
    <property type="protein sequence ID" value="SHM26385.1"/>
    <property type="molecule type" value="Genomic_DNA"/>
</dbReference>
<protein>
    <submittedName>
        <fullName evidence="3">Heptosyltransferase I</fullName>
    </submittedName>
</protein>
<sequence>MKPSLPANPHHIAILRLSALGDACNLVPTIRALQRRWPQARITWIIGKGEHSLLAGLSGVEFVVYDKSTGIAGMRALWRELGDTRFDVLLHMQLALRASVLSLGLKADVRLGFDKARAKDAQHWFTQHQLPAHPNAHVLESFMDFARALGVEDDRLEWNLTIPPEAYHEARLISGEAPYLVINPCSNVRLRNFRNWTVEGYASVIEHAWVQHGLTSVLTGGPSPLERDTGVQIQALCQPGSVINAVGDTSLKGMLALIDRARAAIAPDTGPVHMANAVATPALGLFATSNPHRSAPYQWREFVVDAYPRAVRTYLDKSVDDLAWGQRVRHPDAMLLIKADEVIARLEALLAHTAAEGTSDER</sequence>
<evidence type="ECO:0000313" key="4">
    <source>
        <dbReference type="Proteomes" id="UP000190911"/>
    </source>
</evidence>
<dbReference type="PANTHER" id="PTHR30160:SF21">
    <property type="entry name" value="LIPOPOLYSACCHARIDE CORE HEPTOSYLTRANSFERASE OPSX"/>
    <property type="match status" value="1"/>
</dbReference>
<dbReference type="InterPro" id="IPR051199">
    <property type="entry name" value="LPS_LOS_Heptosyltrfase"/>
</dbReference>
<dbReference type="FunCoup" id="A0A1M7HD36">
    <property type="interactions" value="106"/>
</dbReference>
<keyword evidence="2 3" id="KW-0808">Transferase</keyword>
<evidence type="ECO:0000256" key="1">
    <source>
        <dbReference type="ARBA" id="ARBA00022676"/>
    </source>
</evidence>
<dbReference type="AlphaFoldDB" id="A0A1M7HD36"/>
<dbReference type="Pfam" id="PF01075">
    <property type="entry name" value="Glyco_transf_9"/>
    <property type="match status" value="1"/>
</dbReference>
<reference evidence="3 4" key="1">
    <citation type="submission" date="2016-11" db="EMBL/GenBank/DDBJ databases">
        <authorList>
            <person name="Jaros S."/>
            <person name="Januszkiewicz K."/>
            <person name="Wedrychowicz H."/>
        </authorList>
    </citation>
    <scope>NUCLEOTIDE SEQUENCE [LARGE SCALE GENOMIC DNA]</scope>
    <source>
        <strain evidence="3 4">ACAM 12</strain>
    </source>
</reference>
<dbReference type="OrthoDB" id="9781892at2"/>
<gene>
    <name evidence="3" type="ORF">SAMN05878437_2057</name>
</gene>
<dbReference type="GO" id="GO:0009244">
    <property type="term" value="P:lipopolysaccharide core region biosynthetic process"/>
    <property type="evidence" value="ECO:0007669"/>
    <property type="project" value="TreeGrafter"/>
</dbReference>
<dbReference type="RefSeq" id="WP_079553389.1">
    <property type="nucleotide sequence ID" value="NZ_LT670847.1"/>
</dbReference>
<dbReference type="InParanoid" id="A0A1M7HD36"/>
<dbReference type="Gene3D" id="3.40.50.2000">
    <property type="entry name" value="Glycogen Phosphorylase B"/>
    <property type="match status" value="2"/>
</dbReference>
<dbReference type="GO" id="GO:0005829">
    <property type="term" value="C:cytosol"/>
    <property type="evidence" value="ECO:0007669"/>
    <property type="project" value="TreeGrafter"/>
</dbReference>
<accession>A0A1M7HD36</accession>
<dbReference type="InterPro" id="IPR002201">
    <property type="entry name" value="Glyco_trans_9"/>
</dbReference>
<dbReference type="CDD" id="cd03789">
    <property type="entry name" value="GT9_LPS_heptosyltransferase"/>
    <property type="match status" value="1"/>
</dbReference>
<dbReference type="SUPFAM" id="SSF53756">
    <property type="entry name" value="UDP-Glycosyltransferase/glycogen phosphorylase"/>
    <property type="match status" value="1"/>
</dbReference>
<dbReference type="PANTHER" id="PTHR30160">
    <property type="entry name" value="TETRAACYLDISACCHARIDE 4'-KINASE-RELATED"/>
    <property type="match status" value="1"/>
</dbReference>
<keyword evidence="1" id="KW-0328">Glycosyltransferase</keyword>
<dbReference type="GO" id="GO:0008713">
    <property type="term" value="F:ADP-heptose-lipopolysaccharide heptosyltransferase activity"/>
    <property type="evidence" value="ECO:0007669"/>
    <property type="project" value="TreeGrafter"/>
</dbReference>
<dbReference type="Proteomes" id="UP000190911">
    <property type="component" value="Chromosome I"/>
</dbReference>
<name>A0A1M7HD36_9GAMM</name>
<proteinExistence type="predicted"/>